<protein>
    <submittedName>
        <fullName evidence="8">Branched-chain amino acid ABC transporter permease</fullName>
    </submittedName>
</protein>
<feature type="transmembrane region" description="Helical" evidence="7">
    <location>
        <begin position="135"/>
        <end position="153"/>
    </location>
</feature>
<keyword evidence="3 7" id="KW-0812">Transmembrane</keyword>
<evidence type="ECO:0000256" key="5">
    <source>
        <dbReference type="ARBA" id="ARBA00023136"/>
    </source>
</evidence>
<keyword evidence="4 7" id="KW-1133">Transmembrane helix</keyword>
<evidence type="ECO:0000313" key="9">
    <source>
        <dbReference type="Proteomes" id="UP001378188"/>
    </source>
</evidence>
<dbReference type="InterPro" id="IPR043428">
    <property type="entry name" value="LivM-like"/>
</dbReference>
<feature type="transmembrane region" description="Helical" evidence="7">
    <location>
        <begin position="237"/>
        <end position="261"/>
    </location>
</feature>
<evidence type="ECO:0000313" key="8">
    <source>
        <dbReference type="EMBL" id="MEJ8572313.1"/>
    </source>
</evidence>
<keyword evidence="5 7" id="KW-0472">Membrane</keyword>
<dbReference type="InterPro" id="IPR001851">
    <property type="entry name" value="ABC_transp_permease"/>
</dbReference>
<gene>
    <name evidence="8" type="ORF">V3328_12560</name>
</gene>
<dbReference type="Proteomes" id="UP001378188">
    <property type="component" value="Unassembled WGS sequence"/>
</dbReference>
<feature type="region of interest" description="Disordered" evidence="6">
    <location>
        <begin position="1"/>
        <end position="21"/>
    </location>
</feature>
<feature type="transmembrane region" description="Helical" evidence="7">
    <location>
        <begin position="107"/>
        <end position="128"/>
    </location>
</feature>
<keyword evidence="9" id="KW-1185">Reference proteome</keyword>
<evidence type="ECO:0000256" key="7">
    <source>
        <dbReference type="SAM" id="Phobius"/>
    </source>
</evidence>
<comment type="caution">
    <text evidence="8">The sequence shown here is derived from an EMBL/GenBank/DDBJ whole genome shotgun (WGS) entry which is preliminary data.</text>
</comment>
<sequence>MDRSVASETPAKAAPPDRAETSNADLGIPAAWNRAALVLGLLIAVALPFVVKNFMIFQLTTVMIYAIAILGLNLLTGFNGQFSLGHSTFVAIGAYTTAILMEFAGVPFYWTVPAAGMVCFAFGFLFGFPALRLESIYLALATFALAVATPQILKSTPLAPWTGGVQGMVILKPEAPFGLPLNADQWMYFVTLGIGLALAVAAVNLINSRSGRAMKAIRDNPIAARAMGINISLYKTTAFGVSALYAGIAGSLSAVVVQFVAPDSFTFVLAIGLFVGLVIGGVGSIPGAIFGGLFLVFVPNIAEEVSKGLAGAVYGVILILVIYLMPSGAAGLVRLAALKVAAWRR</sequence>
<dbReference type="PANTHER" id="PTHR30482">
    <property type="entry name" value="HIGH-AFFINITY BRANCHED-CHAIN AMINO ACID TRANSPORT SYSTEM PERMEASE"/>
    <property type="match status" value="1"/>
</dbReference>
<organism evidence="8 9">
    <name type="scientific">Microbaculum marinum</name>
    <dbReference type="NCBI Taxonomy" id="1764581"/>
    <lineage>
        <taxon>Bacteria</taxon>
        <taxon>Pseudomonadati</taxon>
        <taxon>Pseudomonadota</taxon>
        <taxon>Alphaproteobacteria</taxon>
        <taxon>Hyphomicrobiales</taxon>
        <taxon>Tepidamorphaceae</taxon>
        <taxon>Microbaculum</taxon>
    </lineage>
</organism>
<dbReference type="RefSeq" id="WP_340330000.1">
    <property type="nucleotide sequence ID" value="NZ_JAZHOF010000004.1"/>
</dbReference>
<proteinExistence type="predicted"/>
<feature type="transmembrane region" description="Helical" evidence="7">
    <location>
        <begin position="31"/>
        <end position="50"/>
    </location>
</feature>
<dbReference type="EMBL" id="JAZHOF010000004">
    <property type="protein sequence ID" value="MEJ8572313.1"/>
    <property type="molecule type" value="Genomic_DNA"/>
</dbReference>
<keyword evidence="2" id="KW-1003">Cell membrane</keyword>
<feature type="transmembrane region" description="Helical" evidence="7">
    <location>
        <begin position="82"/>
        <end position="101"/>
    </location>
</feature>
<dbReference type="GO" id="GO:0005886">
    <property type="term" value="C:plasma membrane"/>
    <property type="evidence" value="ECO:0007669"/>
    <property type="project" value="UniProtKB-SubCell"/>
</dbReference>
<name>A0AAW9RWC6_9HYPH</name>
<dbReference type="PANTHER" id="PTHR30482:SF20">
    <property type="entry name" value="HIGH-AFFINITY BRANCHED-CHAIN AMINO ACID TRANSPORT SYSTEM PERMEASE PROTEIN LIVM"/>
    <property type="match status" value="1"/>
</dbReference>
<dbReference type="CDD" id="cd06581">
    <property type="entry name" value="TM_PBP1_LivM_like"/>
    <property type="match status" value="1"/>
</dbReference>
<accession>A0AAW9RWC6</accession>
<feature type="transmembrane region" description="Helical" evidence="7">
    <location>
        <begin position="186"/>
        <end position="206"/>
    </location>
</feature>
<evidence type="ECO:0000256" key="2">
    <source>
        <dbReference type="ARBA" id="ARBA00022475"/>
    </source>
</evidence>
<feature type="transmembrane region" description="Helical" evidence="7">
    <location>
        <begin position="56"/>
        <end position="75"/>
    </location>
</feature>
<dbReference type="Pfam" id="PF02653">
    <property type="entry name" value="BPD_transp_2"/>
    <property type="match status" value="1"/>
</dbReference>
<evidence type="ECO:0000256" key="4">
    <source>
        <dbReference type="ARBA" id="ARBA00022989"/>
    </source>
</evidence>
<evidence type="ECO:0000256" key="1">
    <source>
        <dbReference type="ARBA" id="ARBA00004651"/>
    </source>
</evidence>
<feature type="transmembrane region" description="Helical" evidence="7">
    <location>
        <begin position="308"/>
        <end position="325"/>
    </location>
</feature>
<evidence type="ECO:0000256" key="3">
    <source>
        <dbReference type="ARBA" id="ARBA00022692"/>
    </source>
</evidence>
<evidence type="ECO:0000256" key="6">
    <source>
        <dbReference type="SAM" id="MobiDB-lite"/>
    </source>
</evidence>
<dbReference type="GO" id="GO:0015658">
    <property type="term" value="F:branched-chain amino acid transmembrane transporter activity"/>
    <property type="evidence" value="ECO:0007669"/>
    <property type="project" value="InterPro"/>
</dbReference>
<feature type="transmembrane region" description="Helical" evidence="7">
    <location>
        <begin position="267"/>
        <end position="296"/>
    </location>
</feature>
<comment type="subcellular location">
    <subcellularLocation>
        <location evidence="1">Cell membrane</location>
        <topology evidence="1">Multi-pass membrane protein</topology>
    </subcellularLocation>
</comment>
<dbReference type="AlphaFoldDB" id="A0AAW9RWC6"/>
<reference evidence="8 9" key="1">
    <citation type="submission" date="2024-02" db="EMBL/GenBank/DDBJ databases">
        <title>Genome analysis and characterization of Microbaculum marinisediminis sp. nov., isolated from marine sediment.</title>
        <authorList>
            <person name="Du Z.-J."/>
            <person name="Ye Y.-Q."/>
            <person name="Zhang Z.-R."/>
            <person name="Yuan S.-M."/>
            <person name="Zhang X.-Y."/>
        </authorList>
    </citation>
    <scope>NUCLEOTIDE SEQUENCE [LARGE SCALE GENOMIC DNA]</scope>
    <source>
        <strain evidence="8 9">SDUM1044001</strain>
    </source>
</reference>